<evidence type="ECO:0000256" key="1">
    <source>
        <dbReference type="SAM" id="MobiDB-lite"/>
    </source>
</evidence>
<sequence>MATSIRQNLCLILGQDGKQTNEYLTNGSTRPGSALGYWKQKPEEAPEAHLTQSLEREEGDMGPTAKAVMPTPQHATPQQLHRTALWLAPHLHAQVAPLERVPTQSCRLRAPNGPRSHVKVCIGARAE</sequence>
<reference evidence="2" key="1">
    <citation type="submission" date="2022-03" db="EMBL/GenBank/DDBJ databases">
        <authorList>
            <person name="Alioto T."/>
            <person name="Alioto T."/>
            <person name="Gomez Garrido J."/>
        </authorList>
    </citation>
    <scope>NUCLEOTIDE SEQUENCE</scope>
</reference>
<accession>A0AAD1W9X1</accession>
<name>A0AAD1W9X1_PELCU</name>
<gene>
    <name evidence="2" type="ORF">PECUL_23A016361</name>
</gene>
<proteinExistence type="predicted"/>
<keyword evidence="3" id="KW-1185">Reference proteome</keyword>
<feature type="region of interest" description="Disordered" evidence="1">
    <location>
        <begin position="40"/>
        <end position="77"/>
    </location>
</feature>
<dbReference type="EMBL" id="OW240916">
    <property type="protein sequence ID" value="CAH2294346.1"/>
    <property type="molecule type" value="Genomic_DNA"/>
</dbReference>
<protein>
    <submittedName>
        <fullName evidence="2">Uncharacterized protein</fullName>
    </submittedName>
</protein>
<organism evidence="2 3">
    <name type="scientific">Pelobates cultripes</name>
    <name type="common">Western spadefoot toad</name>
    <dbReference type="NCBI Taxonomy" id="61616"/>
    <lineage>
        <taxon>Eukaryota</taxon>
        <taxon>Metazoa</taxon>
        <taxon>Chordata</taxon>
        <taxon>Craniata</taxon>
        <taxon>Vertebrata</taxon>
        <taxon>Euteleostomi</taxon>
        <taxon>Amphibia</taxon>
        <taxon>Batrachia</taxon>
        <taxon>Anura</taxon>
        <taxon>Pelobatoidea</taxon>
        <taxon>Pelobatidae</taxon>
        <taxon>Pelobates</taxon>
    </lineage>
</organism>
<dbReference type="AlphaFoldDB" id="A0AAD1W9X1"/>
<evidence type="ECO:0000313" key="2">
    <source>
        <dbReference type="EMBL" id="CAH2294346.1"/>
    </source>
</evidence>
<dbReference type="Proteomes" id="UP001295444">
    <property type="component" value="Chromosome 05"/>
</dbReference>
<evidence type="ECO:0000313" key="3">
    <source>
        <dbReference type="Proteomes" id="UP001295444"/>
    </source>
</evidence>